<name>A0ABU4S6J9_9GAMM</name>
<evidence type="ECO:0000259" key="1">
    <source>
        <dbReference type="Pfam" id="PF00005"/>
    </source>
</evidence>
<dbReference type="InterPro" id="IPR003439">
    <property type="entry name" value="ABC_transporter-like_ATP-bd"/>
</dbReference>
<sequence>MIDREYYIDAFKHQPLTPANAVAMVGLEHRRHRFPAQPSGGEQQRVAITRAIARRPTVRFYDGPTGALHSTIGRVVLQVFNGFSQGDRVVLYHGFNLLEGMRVESRSDAAQ</sequence>
<comment type="caution">
    <text evidence="2">The sequence shown here is derived from an EMBL/GenBank/DDBJ whole genome shotgun (WGS) entry which is preliminary data.</text>
</comment>
<organism evidence="2 3">
    <name type="scientific">Gilvimarinus gilvus</name>
    <dbReference type="NCBI Taxonomy" id="3058038"/>
    <lineage>
        <taxon>Bacteria</taxon>
        <taxon>Pseudomonadati</taxon>
        <taxon>Pseudomonadota</taxon>
        <taxon>Gammaproteobacteria</taxon>
        <taxon>Cellvibrionales</taxon>
        <taxon>Cellvibrionaceae</taxon>
        <taxon>Gilvimarinus</taxon>
    </lineage>
</organism>
<reference evidence="2 3" key="1">
    <citation type="submission" date="2023-11" db="EMBL/GenBank/DDBJ databases">
        <title>Gilvimarinus fulvus sp. nov., isolated from the surface of Kelp.</title>
        <authorList>
            <person name="Sun Y.Y."/>
            <person name="Gong Y."/>
            <person name="Du Z.J."/>
        </authorList>
    </citation>
    <scope>NUCLEOTIDE SEQUENCE [LARGE SCALE GENOMIC DNA]</scope>
    <source>
        <strain evidence="2 3">SDUM040013</strain>
    </source>
</reference>
<dbReference type="EMBL" id="JAXAFO010000037">
    <property type="protein sequence ID" value="MDX6851004.1"/>
    <property type="molecule type" value="Genomic_DNA"/>
</dbReference>
<dbReference type="InterPro" id="IPR015854">
    <property type="entry name" value="ABC_transpr_LolD-like"/>
</dbReference>
<evidence type="ECO:0000313" key="2">
    <source>
        <dbReference type="EMBL" id="MDX6851004.1"/>
    </source>
</evidence>
<keyword evidence="2" id="KW-0067">ATP-binding</keyword>
<proteinExistence type="predicted"/>
<protein>
    <submittedName>
        <fullName evidence="2">ATP-binding cassette domain-containing protein</fullName>
    </submittedName>
</protein>
<dbReference type="Gene3D" id="3.40.50.300">
    <property type="entry name" value="P-loop containing nucleotide triphosphate hydrolases"/>
    <property type="match status" value="1"/>
</dbReference>
<dbReference type="PANTHER" id="PTHR24220:SF686">
    <property type="entry name" value="BLL7988 PROTEIN"/>
    <property type="match status" value="1"/>
</dbReference>
<dbReference type="GO" id="GO:0005524">
    <property type="term" value="F:ATP binding"/>
    <property type="evidence" value="ECO:0007669"/>
    <property type="project" value="UniProtKB-KW"/>
</dbReference>
<dbReference type="InterPro" id="IPR027417">
    <property type="entry name" value="P-loop_NTPase"/>
</dbReference>
<evidence type="ECO:0000313" key="3">
    <source>
        <dbReference type="Proteomes" id="UP001273505"/>
    </source>
</evidence>
<dbReference type="RefSeq" id="WP_302720616.1">
    <property type="nucleotide sequence ID" value="NZ_JAULRU010000154.1"/>
</dbReference>
<accession>A0ABU4S6J9</accession>
<keyword evidence="2" id="KW-0547">Nucleotide-binding</keyword>
<dbReference type="Pfam" id="PF00005">
    <property type="entry name" value="ABC_tran"/>
    <property type="match status" value="1"/>
</dbReference>
<dbReference type="PANTHER" id="PTHR24220">
    <property type="entry name" value="IMPORT ATP-BINDING PROTEIN"/>
    <property type="match status" value="1"/>
</dbReference>
<dbReference type="SUPFAM" id="SSF52540">
    <property type="entry name" value="P-loop containing nucleoside triphosphate hydrolases"/>
    <property type="match status" value="1"/>
</dbReference>
<keyword evidence="3" id="KW-1185">Reference proteome</keyword>
<dbReference type="Proteomes" id="UP001273505">
    <property type="component" value="Unassembled WGS sequence"/>
</dbReference>
<feature type="domain" description="ABC transporter" evidence="1">
    <location>
        <begin position="20"/>
        <end position="65"/>
    </location>
</feature>
<gene>
    <name evidence="2" type="ORF">SCD92_16630</name>
</gene>